<evidence type="ECO:0000259" key="2">
    <source>
        <dbReference type="Pfam" id="PF04909"/>
    </source>
</evidence>
<dbReference type="GO" id="GO:0016831">
    <property type="term" value="F:carboxy-lyase activity"/>
    <property type="evidence" value="ECO:0007669"/>
    <property type="project" value="InterPro"/>
</dbReference>
<protein>
    <submittedName>
        <fullName evidence="3">Amidohydrolase</fullName>
    </submittedName>
</protein>
<dbReference type="GO" id="GO:0016787">
    <property type="term" value="F:hydrolase activity"/>
    <property type="evidence" value="ECO:0007669"/>
    <property type="project" value="UniProtKB-KW"/>
</dbReference>
<gene>
    <name evidence="3" type="ORF">CNR29_00570</name>
</gene>
<dbReference type="Pfam" id="PF04909">
    <property type="entry name" value="Amidohydro_2"/>
    <property type="match status" value="1"/>
</dbReference>
<sequence length="333" mass="36778">MRLIATEEHIESAVVTTQIAAATGKSALPPLSAGLLGYMRDNLPTPAEMQDTTTDRLAYMDAQGIDLAVLSYGNSSPQNLTPEVAIRLCQLANDALAKQVASQPTRYAGLAVLPVGDPQAAAMELSRAVNELGLRGVLLKGNYQGKFFDDPFFFPIFEQAATLDVPIYFHPSFIPQSITDHYFASDNWSDVVTGILSSAGYGWHMDVGIQVIRLIISGIFDRLPELKIISGHWGELVPLFLERLDDELTAYTDLKHPFSDYYRHNVYVTPSGILSEPQLQFMLAEMGADHLIFSVDYPYKQPQTAGSFLTHAKLTPMQREQIAHGTAEQLFKL</sequence>
<evidence type="ECO:0000313" key="3">
    <source>
        <dbReference type="EMBL" id="PBQ22584.1"/>
    </source>
</evidence>
<dbReference type="PANTHER" id="PTHR21240:SF30">
    <property type="entry name" value="AMIDOHYDROLASE-RELATED DOMAIN-CONTAINING PROTEIN-RELATED"/>
    <property type="match status" value="1"/>
</dbReference>
<dbReference type="Gene3D" id="3.20.20.140">
    <property type="entry name" value="Metal-dependent hydrolases"/>
    <property type="match status" value="1"/>
</dbReference>
<reference evidence="3 4" key="1">
    <citation type="submission" date="2017-09" db="EMBL/GenBank/DDBJ databases">
        <title>Genome sequence of Lactobacillus brevis D7.</title>
        <authorList>
            <person name="Kwon M.-S."/>
            <person name="Lim S.K."/>
            <person name="Choi H.-J."/>
        </authorList>
    </citation>
    <scope>NUCLEOTIDE SEQUENCE [LARGE SCALE GENOMIC DNA]</scope>
    <source>
        <strain evidence="3 4">D7</strain>
    </source>
</reference>
<dbReference type="PANTHER" id="PTHR21240">
    <property type="entry name" value="2-AMINO-3-CARBOXYLMUCONATE-6-SEMIALDEHYDE DECARBOXYLASE"/>
    <property type="match status" value="1"/>
</dbReference>
<dbReference type="Proteomes" id="UP000217918">
    <property type="component" value="Unassembled WGS sequence"/>
</dbReference>
<evidence type="ECO:0000256" key="1">
    <source>
        <dbReference type="ARBA" id="ARBA00023239"/>
    </source>
</evidence>
<name>A0A2A3TU49_LEVBR</name>
<dbReference type="InterPro" id="IPR032465">
    <property type="entry name" value="ACMSD"/>
</dbReference>
<accession>A0A2A3TU49</accession>
<dbReference type="GO" id="GO:0019748">
    <property type="term" value="P:secondary metabolic process"/>
    <property type="evidence" value="ECO:0007669"/>
    <property type="project" value="TreeGrafter"/>
</dbReference>
<dbReference type="InterPro" id="IPR006680">
    <property type="entry name" value="Amidohydro-rel"/>
</dbReference>
<dbReference type="GO" id="GO:0005829">
    <property type="term" value="C:cytosol"/>
    <property type="evidence" value="ECO:0007669"/>
    <property type="project" value="TreeGrafter"/>
</dbReference>
<organism evidence="3 4">
    <name type="scientific">Levilactobacillus brevis</name>
    <name type="common">Lactobacillus brevis</name>
    <dbReference type="NCBI Taxonomy" id="1580"/>
    <lineage>
        <taxon>Bacteria</taxon>
        <taxon>Bacillati</taxon>
        <taxon>Bacillota</taxon>
        <taxon>Bacilli</taxon>
        <taxon>Lactobacillales</taxon>
        <taxon>Lactobacillaceae</taxon>
        <taxon>Levilactobacillus</taxon>
    </lineage>
</organism>
<keyword evidence="1" id="KW-0456">Lyase</keyword>
<dbReference type="RefSeq" id="WP_096109523.1">
    <property type="nucleotide sequence ID" value="NZ_NVYO01000001.1"/>
</dbReference>
<proteinExistence type="predicted"/>
<comment type="caution">
    <text evidence="3">The sequence shown here is derived from an EMBL/GenBank/DDBJ whole genome shotgun (WGS) entry which is preliminary data.</text>
</comment>
<keyword evidence="3" id="KW-0378">Hydrolase</keyword>
<feature type="domain" description="Amidohydrolase-related" evidence="2">
    <location>
        <begin position="59"/>
        <end position="333"/>
    </location>
</feature>
<evidence type="ECO:0000313" key="4">
    <source>
        <dbReference type="Proteomes" id="UP000217918"/>
    </source>
</evidence>
<dbReference type="EMBL" id="NVYO01000001">
    <property type="protein sequence ID" value="PBQ22584.1"/>
    <property type="molecule type" value="Genomic_DNA"/>
</dbReference>
<dbReference type="InterPro" id="IPR032466">
    <property type="entry name" value="Metal_Hydrolase"/>
</dbReference>
<dbReference type="AlphaFoldDB" id="A0A2A3TU49"/>
<dbReference type="SUPFAM" id="SSF51556">
    <property type="entry name" value="Metallo-dependent hydrolases"/>
    <property type="match status" value="1"/>
</dbReference>